<gene>
    <name evidence="2" type="ORF">KGF57_001614</name>
</gene>
<evidence type="ECO:0000313" key="2">
    <source>
        <dbReference type="EMBL" id="KAI5961680.1"/>
    </source>
</evidence>
<sequence length="595" mass="66770">MQSIKVNYITPDELYQLVDFKNIDVTKVIPGFDPSAGFILSSPAYFTPPEENQQPVIQCDTPATLPSPSSSPSPTQTESEKPFVSQVETGASLPSADRENPSAVDLNTVEPPRSSPPINTEVQEAVAKFGIVEKLSEVSPPSPQFPSISKAEPFENRNLRTEIDELSPRELEAKDQVSEDDFEGCELALDLSINMESNTELRQNLDPWYTVNVLMEDECPSVQHMTFGECPAWLTQQPNQRVNEKLSIKAFQELINTTCNSNNNNNNNNTNTVSNKGKDSSIGCSEERNGAAPISPDRDEEIENKDCSSSVYSDPDDHEPRQKEEAEVANDVAEVDHTSEESSNGNEAVVDVLENPHINEEHSTENEVAEVVTPTEETVYYMNPRDCIMYLGVSHINPNYGHYYVNASDIFSDINPTLQPFRMVPDGVRITPVPNVGPPEFLESGTEYVVDEAHELKKRKVKFANEIHTREETDSEIIDKKGLISMWRPAEIIKREPKPEPKPKPKKRHLFWQKCKRKLRLGKSNKIQSGMISTSNLDLDSNSKLMSVLKKPTVEVEEATGLRRCKSCIILDAPELKKEDERPKIYQRVTRPNSS</sequence>
<dbReference type="EMBL" id="JAIHNG010000072">
    <property type="protein sequence ID" value="KAI5961680.1"/>
    <property type="molecule type" value="Genomic_DNA"/>
</dbReference>
<comment type="caution">
    <text evidence="2">The sequence shown here is derived from an EMBL/GenBank/DDBJ whole genome shotgun (WGS) entry which is preliminary data.</text>
</comment>
<accession>A0AAD5BGK0</accession>
<proteinExistence type="predicted"/>
<feature type="region of interest" description="Disordered" evidence="1">
    <location>
        <begin position="49"/>
        <end position="118"/>
    </location>
</feature>
<reference evidence="2 3" key="1">
    <citation type="journal article" date="2022" name="DNA Res.">
        <title>Genome analysis of five recently described species of the CUG-Ser clade uncovers Candida theae as a new hybrid lineage with pathogenic potential in the Candida parapsilosis species complex.</title>
        <authorList>
            <person name="Mixao V."/>
            <person name="Del Olmo V."/>
            <person name="Hegedusova E."/>
            <person name="Saus E."/>
            <person name="Pryszcz L."/>
            <person name="Cillingova A."/>
            <person name="Nosek J."/>
            <person name="Gabaldon T."/>
        </authorList>
    </citation>
    <scope>NUCLEOTIDE SEQUENCE [LARGE SCALE GENOMIC DNA]</scope>
    <source>
        <strain evidence="2 3">CBS 12239</strain>
    </source>
</reference>
<evidence type="ECO:0000313" key="3">
    <source>
        <dbReference type="Proteomes" id="UP001204833"/>
    </source>
</evidence>
<dbReference type="RefSeq" id="XP_051609863.1">
    <property type="nucleotide sequence ID" value="XM_051750838.1"/>
</dbReference>
<feature type="compositionally biased region" description="Low complexity" evidence="1">
    <location>
        <begin position="258"/>
        <end position="275"/>
    </location>
</feature>
<dbReference type="AlphaFoldDB" id="A0AAD5BGK0"/>
<dbReference type="Proteomes" id="UP001204833">
    <property type="component" value="Unassembled WGS sequence"/>
</dbReference>
<organism evidence="2 3">
    <name type="scientific">Candida theae</name>
    <dbReference type="NCBI Taxonomy" id="1198502"/>
    <lineage>
        <taxon>Eukaryota</taxon>
        <taxon>Fungi</taxon>
        <taxon>Dikarya</taxon>
        <taxon>Ascomycota</taxon>
        <taxon>Saccharomycotina</taxon>
        <taxon>Pichiomycetes</taxon>
        <taxon>Debaryomycetaceae</taxon>
        <taxon>Candida/Lodderomyces clade</taxon>
        <taxon>Candida</taxon>
    </lineage>
</organism>
<evidence type="ECO:0000256" key="1">
    <source>
        <dbReference type="SAM" id="MobiDB-lite"/>
    </source>
</evidence>
<protein>
    <submittedName>
        <fullName evidence="2">Uncharacterized protein</fullName>
    </submittedName>
</protein>
<dbReference type="GeneID" id="76149673"/>
<name>A0AAD5BGK0_9ASCO</name>
<feature type="region of interest" description="Disordered" evidence="1">
    <location>
        <begin position="258"/>
        <end position="347"/>
    </location>
</feature>
<keyword evidence="3" id="KW-1185">Reference proteome</keyword>